<comment type="similarity">
    <text evidence="1">Belongs to the sigma-54 factor family.</text>
</comment>
<keyword evidence="8" id="KW-0804">Transcription</keyword>
<keyword evidence="7" id="KW-0238">DNA-binding</keyword>
<keyword evidence="12" id="KW-1185">Reference proteome</keyword>
<dbReference type="Gene3D" id="1.10.10.1330">
    <property type="entry name" value="RNA polymerase sigma-54 factor, core-binding domain"/>
    <property type="match status" value="1"/>
</dbReference>
<evidence type="ECO:0000256" key="7">
    <source>
        <dbReference type="ARBA" id="ARBA00023125"/>
    </source>
</evidence>
<dbReference type="GO" id="GO:0003677">
    <property type="term" value="F:DNA binding"/>
    <property type="evidence" value="ECO:0007669"/>
    <property type="project" value="UniProtKB-KW"/>
</dbReference>
<proteinExistence type="inferred from homology"/>
<dbReference type="KEGG" id="suls:Sdiek1_1556"/>
<dbReference type="NCBIfam" id="NF004602">
    <property type="entry name" value="PRK05932.2-4"/>
    <property type="match status" value="1"/>
</dbReference>
<dbReference type="GO" id="GO:0006352">
    <property type="term" value="P:DNA-templated transcription initiation"/>
    <property type="evidence" value="ECO:0007669"/>
    <property type="project" value="InterPro"/>
</dbReference>
<evidence type="ECO:0000256" key="8">
    <source>
        <dbReference type="ARBA" id="ARBA00023163"/>
    </source>
</evidence>
<dbReference type="Proteomes" id="UP000196005">
    <property type="component" value="Chromosome"/>
</dbReference>
<dbReference type="EMBL" id="CP021416">
    <property type="protein sequence ID" value="ARU48719.1"/>
    <property type="molecule type" value="Genomic_DNA"/>
</dbReference>
<feature type="domain" description="RNA polymerase sigma factor 54 core-binding" evidence="10">
    <location>
        <begin position="78"/>
        <end position="255"/>
    </location>
</feature>
<evidence type="ECO:0000313" key="12">
    <source>
        <dbReference type="Proteomes" id="UP000196005"/>
    </source>
</evidence>
<dbReference type="PROSITE" id="PS00718">
    <property type="entry name" value="SIGMA54_2"/>
    <property type="match status" value="1"/>
</dbReference>
<evidence type="ECO:0000256" key="4">
    <source>
        <dbReference type="ARBA" id="ARBA00022695"/>
    </source>
</evidence>
<evidence type="ECO:0000256" key="2">
    <source>
        <dbReference type="ARBA" id="ARBA00022478"/>
    </source>
</evidence>
<dbReference type="NCBIfam" id="TIGR02395">
    <property type="entry name" value="rpoN_sigma"/>
    <property type="match status" value="1"/>
</dbReference>
<dbReference type="Pfam" id="PF04963">
    <property type="entry name" value="Sigma54_CBD"/>
    <property type="match status" value="1"/>
</dbReference>
<dbReference type="AlphaFoldDB" id="A0A1Y0HKR1"/>
<evidence type="ECO:0000259" key="9">
    <source>
        <dbReference type="Pfam" id="PF04552"/>
    </source>
</evidence>
<dbReference type="InterPro" id="IPR038709">
    <property type="entry name" value="RpoN_core-bd_sf"/>
</dbReference>
<dbReference type="PRINTS" id="PR00045">
    <property type="entry name" value="SIGMA54FCT"/>
</dbReference>
<keyword evidence="2" id="KW-0240">DNA-directed RNA polymerase</keyword>
<dbReference type="InterPro" id="IPR007634">
    <property type="entry name" value="RNA_pol_sigma_54_DNA-bd"/>
</dbReference>
<dbReference type="PROSITE" id="PS50044">
    <property type="entry name" value="SIGMA54_3"/>
    <property type="match status" value="1"/>
</dbReference>
<feature type="domain" description="RNA polymerase sigma factor 54 DNA-binding" evidence="9">
    <location>
        <begin position="264"/>
        <end position="417"/>
    </location>
</feature>
<dbReference type="GO" id="GO:0001216">
    <property type="term" value="F:DNA-binding transcription activator activity"/>
    <property type="evidence" value="ECO:0007669"/>
    <property type="project" value="InterPro"/>
</dbReference>
<keyword evidence="3" id="KW-0808">Transferase</keyword>
<accession>A0A1Y0HKR1</accession>
<dbReference type="GO" id="GO:0016779">
    <property type="term" value="F:nucleotidyltransferase activity"/>
    <property type="evidence" value="ECO:0007669"/>
    <property type="project" value="UniProtKB-KW"/>
</dbReference>
<reference evidence="12" key="1">
    <citation type="submission" date="2017-05" db="EMBL/GenBank/DDBJ databases">
        <title>Dechlorination kinetics govern the competition between two new strains of the genus Sulfurospirillum.</title>
        <authorList>
            <person name="Buttet G.F."/>
            <person name="Murray A.M."/>
            <person name="Goris T."/>
            <person name="Burion M."/>
            <person name="Lin B."/>
            <person name="Rolle M."/>
            <person name="Maillard J."/>
        </authorList>
    </citation>
    <scope>NUCLEOTIDE SEQUENCE [LARGE SCALE GENOMIC DNA]</scope>
    <source>
        <strain evidence="12">SL2-1</strain>
    </source>
</reference>
<dbReference type="Pfam" id="PF00309">
    <property type="entry name" value="Sigma54_AID"/>
    <property type="match status" value="1"/>
</dbReference>
<evidence type="ECO:0000256" key="3">
    <source>
        <dbReference type="ARBA" id="ARBA00022679"/>
    </source>
</evidence>
<dbReference type="PIRSF" id="PIRSF000774">
    <property type="entry name" value="RpoN"/>
    <property type="match status" value="1"/>
</dbReference>
<name>A0A1Y0HKR1_9BACT</name>
<dbReference type="Gene3D" id="1.10.10.60">
    <property type="entry name" value="Homeodomain-like"/>
    <property type="match status" value="1"/>
</dbReference>
<evidence type="ECO:0000313" key="11">
    <source>
        <dbReference type="EMBL" id="ARU48719.1"/>
    </source>
</evidence>
<dbReference type="PANTHER" id="PTHR32248:SF4">
    <property type="entry name" value="RNA POLYMERASE SIGMA-54 FACTOR"/>
    <property type="match status" value="1"/>
</dbReference>
<dbReference type="InterPro" id="IPR007046">
    <property type="entry name" value="RNA_pol_sigma_54_core-bd"/>
</dbReference>
<organism evidence="11 12">
    <name type="scientific">Sulfurospirillum diekertiae</name>
    <dbReference type="NCBI Taxonomy" id="1854492"/>
    <lineage>
        <taxon>Bacteria</taxon>
        <taxon>Pseudomonadati</taxon>
        <taxon>Campylobacterota</taxon>
        <taxon>Epsilonproteobacteria</taxon>
        <taxon>Campylobacterales</taxon>
        <taxon>Sulfurospirillaceae</taxon>
        <taxon>Sulfurospirillum</taxon>
    </lineage>
</organism>
<evidence type="ECO:0000256" key="5">
    <source>
        <dbReference type="ARBA" id="ARBA00023015"/>
    </source>
</evidence>
<dbReference type="OrthoDB" id="9814402at2"/>
<protein>
    <submittedName>
        <fullName evidence="11">RNA polymerase sigma-54 factor</fullName>
    </submittedName>
</protein>
<gene>
    <name evidence="11" type="ORF">Sdiek1_1556</name>
</gene>
<keyword evidence="6" id="KW-0731">Sigma factor</keyword>
<keyword evidence="4" id="KW-0548">Nucleotidyltransferase</keyword>
<dbReference type="RefSeq" id="WP_087438635.1">
    <property type="nucleotide sequence ID" value="NZ_CP021416.1"/>
</dbReference>
<evidence type="ECO:0000256" key="1">
    <source>
        <dbReference type="ARBA" id="ARBA00008798"/>
    </source>
</evidence>
<evidence type="ECO:0000259" key="10">
    <source>
        <dbReference type="Pfam" id="PF04963"/>
    </source>
</evidence>
<dbReference type="GO" id="GO:0000428">
    <property type="term" value="C:DNA-directed RNA polymerase complex"/>
    <property type="evidence" value="ECO:0007669"/>
    <property type="project" value="UniProtKB-KW"/>
</dbReference>
<sequence length="423" mass="48651">MKLRVSSTQTTKQKFSSTLRGWLPILQANLDSLVETLEPFVQENPFISVKSGSETPEKHFEKKSFFSEVAKTSVSDTIEALTLDKKSLYQVLNEQVNPPLFPTEKSQQVAYEIIENINSEGYFEIAALSEIAKKLGMKIEEVEKIRQRFAYLEPLGIGALDLKETFLFQLQDLSLDNELYDMVEMLIINFETIESFSKEPLFHDALAIIKRFHNPPAIDFMEDEKEVIPDIFIYDLEGAIEVRLNDAYYPEVILDTEGLDENHSFVSQKIKDAKDLIDALEMRKATLYKIGLMIVEYQYDFFFGKAIKPMKLKDLADDLGRNPSTISRAIAGKYLSCSRGVIPLKQFFATALEEDISNSAIKEYMIELVKNESRIKPLSDIKLLELIEGKFNIKMVRRTITKYRQQFNIASSSERKKLYTLKF</sequence>
<dbReference type="PANTHER" id="PTHR32248">
    <property type="entry name" value="RNA POLYMERASE SIGMA-54 FACTOR"/>
    <property type="match status" value="1"/>
</dbReference>
<dbReference type="GO" id="GO:0016987">
    <property type="term" value="F:sigma factor activity"/>
    <property type="evidence" value="ECO:0007669"/>
    <property type="project" value="UniProtKB-KW"/>
</dbReference>
<dbReference type="InterPro" id="IPR000394">
    <property type="entry name" value="RNA_pol_sigma_54"/>
</dbReference>
<evidence type="ECO:0000256" key="6">
    <source>
        <dbReference type="ARBA" id="ARBA00023082"/>
    </source>
</evidence>
<dbReference type="Pfam" id="PF04552">
    <property type="entry name" value="Sigma54_DBD"/>
    <property type="match status" value="1"/>
</dbReference>
<keyword evidence="5" id="KW-0805">Transcription regulation</keyword>